<dbReference type="GO" id="GO:0051213">
    <property type="term" value="F:dioxygenase activity"/>
    <property type="evidence" value="ECO:0007669"/>
    <property type="project" value="UniProtKB-KW"/>
</dbReference>
<keyword evidence="2" id="KW-1133">Transmembrane helix</keyword>
<evidence type="ECO:0000256" key="2">
    <source>
        <dbReference type="SAM" id="Phobius"/>
    </source>
</evidence>
<protein>
    <submittedName>
        <fullName evidence="3">Dioxygenase</fullName>
    </submittedName>
</protein>
<proteinExistence type="predicted"/>
<evidence type="ECO:0000256" key="1">
    <source>
        <dbReference type="SAM" id="MobiDB-lite"/>
    </source>
</evidence>
<reference evidence="3" key="1">
    <citation type="submission" date="2022-01" db="EMBL/GenBank/DDBJ databases">
        <title>Microbacterium eymi and Microbacterium rhizovicinus sp. nov., isolated from the rhizospheric soil of Elymus tsukushiensis, a plant native to the Dokdo Islands, Republic of Korea.</title>
        <authorList>
            <person name="Hwang Y.J."/>
        </authorList>
    </citation>
    <scope>NUCLEOTIDE SEQUENCE</scope>
    <source>
        <strain evidence="3">KUDC0405</strain>
    </source>
</reference>
<feature type="region of interest" description="Disordered" evidence="1">
    <location>
        <begin position="1"/>
        <end position="34"/>
    </location>
</feature>
<gene>
    <name evidence="3" type="ORF">L2X98_18415</name>
</gene>
<evidence type="ECO:0000313" key="3">
    <source>
        <dbReference type="EMBL" id="UUT35392.1"/>
    </source>
</evidence>
<feature type="transmembrane region" description="Helical" evidence="2">
    <location>
        <begin position="38"/>
        <end position="61"/>
    </location>
</feature>
<accession>A0ABY5NJP1</accession>
<keyword evidence="3" id="KW-0560">Oxidoreductase</keyword>
<feature type="compositionally biased region" description="Pro residues" evidence="1">
    <location>
        <begin position="85"/>
        <end position="96"/>
    </location>
</feature>
<organism evidence="3 4">
    <name type="scientific">Microbacterium elymi</name>
    <dbReference type="NCBI Taxonomy" id="2909587"/>
    <lineage>
        <taxon>Bacteria</taxon>
        <taxon>Bacillati</taxon>
        <taxon>Actinomycetota</taxon>
        <taxon>Actinomycetes</taxon>
        <taxon>Micrococcales</taxon>
        <taxon>Microbacteriaceae</taxon>
        <taxon>Microbacterium</taxon>
    </lineage>
</organism>
<sequence>MASANKKDARTQRERARAYRARQELNAQQERRRVRDNVIGAVAGTVLLLAIIGVQSAYYLAGPGMPAPATTPTPTATVSPAPSASVPPSPSPTPSD</sequence>
<feature type="region of interest" description="Disordered" evidence="1">
    <location>
        <begin position="62"/>
        <end position="96"/>
    </location>
</feature>
<dbReference type="EMBL" id="CP091139">
    <property type="protein sequence ID" value="UUT35392.1"/>
    <property type="molecule type" value="Genomic_DNA"/>
</dbReference>
<feature type="compositionally biased region" description="Low complexity" evidence="1">
    <location>
        <begin position="72"/>
        <end position="84"/>
    </location>
</feature>
<keyword evidence="2" id="KW-0812">Transmembrane</keyword>
<evidence type="ECO:0000313" key="4">
    <source>
        <dbReference type="Proteomes" id="UP001054811"/>
    </source>
</evidence>
<keyword evidence="4" id="KW-1185">Reference proteome</keyword>
<name>A0ABY5NJP1_9MICO</name>
<keyword evidence="3" id="KW-0223">Dioxygenase</keyword>
<dbReference type="RefSeq" id="WP_259611979.1">
    <property type="nucleotide sequence ID" value="NZ_CP091139.2"/>
</dbReference>
<keyword evidence="2" id="KW-0472">Membrane</keyword>
<dbReference type="Proteomes" id="UP001054811">
    <property type="component" value="Chromosome"/>
</dbReference>